<feature type="domain" description="PI3K/PI4K catalytic" evidence="17">
    <location>
        <begin position="2403"/>
        <end position="2712"/>
    </location>
</feature>
<keyword evidence="9 16" id="KW-0227">DNA damage</keyword>
<evidence type="ECO:0000256" key="8">
    <source>
        <dbReference type="ARBA" id="ARBA00022741"/>
    </source>
</evidence>
<evidence type="ECO:0000256" key="2">
    <source>
        <dbReference type="ARBA" id="ARBA00004574"/>
    </source>
</evidence>
<dbReference type="InterPro" id="IPR038980">
    <property type="entry name" value="ATM_plant"/>
</dbReference>
<keyword evidence="11 16" id="KW-0067">ATP-binding</keyword>
<proteinExistence type="inferred from homology"/>
<keyword evidence="10 16" id="KW-0418">Kinase</keyword>
<dbReference type="Proteomes" id="UP000054886">
    <property type="component" value="Unassembled WGS sequence"/>
</dbReference>
<evidence type="ECO:0000256" key="3">
    <source>
        <dbReference type="ARBA" id="ARBA00010769"/>
    </source>
</evidence>
<dbReference type="VEuPathDB" id="FungiDB:B1J91_H04609g"/>
<evidence type="ECO:0000256" key="16">
    <source>
        <dbReference type="RuleBase" id="RU365027"/>
    </source>
</evidence>
<evidence type="ECO:0000256" key="11">
    <source>
        <dbReference type="ARBA" id="ARBA00022840"/>
    </source>
</evidence>
<keyword evidence="13 16" id="KW-0539">Nucleus</keyword>
<keyword evidence="6 16" id="KW-0723">Serine/threonine-protein kinase</keyword>
<dbReference type="CDD" id="cd05171">
    <property type="entry name" value="PIKKc_ATM"/>
    <property type="match status" value="1"/>
</dbReference>
<evidence type="ECO:0000256" key="6">
    <source>
        <dbReference type="ARBA" id="ARBA00022527"/>
    </source>
</evidence>
<feature type="domain" description="FAT" evidence="18">
    <location>
        <begin position="1715"/>
        <end position="2294"/>
    </location>
</feature>
<comment type="function">
    <text evidence="16">Serine/threonine protein kinase which activates checkpoint signaling upon genotoxic stresses such as ionizing radiation (IR), ultraviolet light (UV), or DNA replication stalling, thereby acting as a DNA damage sensor. Recognizes the substrate consensus sequence [ST]-Q. Phosphorylates histone H2A to form H2AS128ph (gamma-H2A) at sites of DNA damage, involved in the regulation of DNA damage response mechanism. Required for the control of telomere length and genome stability.</text>
</comment>
<dbReference type="Gene3D" id="1.10.1070.11">
    <property type="entry name" value="Phosphatidylinositol 3-/4-kinase, catalytic domain"/>
    <property type="match status" value="1"/>
</dbReference>
<dbReference type="VEuPathDB" id="FungiDB:GWK60_H04499"/>
<dbReference type="PROSITE" id="PS51189">
    <property type="entry name" value="FAT"/>
    <property type="match status" value="1"/>
</dbReference>
<comment type="subcellular location">
    <subcellularLocation>
        <location evidence="2 16">Chromosome</location>
        <location evidence="2 16">Telomere</location>
    </subcellularLocation>
    <subcellularLocation>
        <location evidence="1 16">Nucleus</location>
    </subcellularLocation>
</comment>
<dbReference type="GO" id="GO:0004674">
    <property type="term" value="F:protein serine/threonine kinase activity"/>
    <property type="evidence" value="ECO:0007669"/>
    <property type="project" value="UniProtKB-KW"/>
</dbReference>
<dbReference type="Pfam" id="PF11640">
    <property type="entry name" value="TAN"/>
    <property type="match status" value="1"/>
</dbReference>
<dbReference type="Pfam" id="PF00454">
    <property type="entry name" value="PI3_PI4_kinase"/>
    <property type="match status" value="1"/>
</dbReference>
<dbReference type="InterPro" id="IPR011009">
    <property type="entry name" value="Kinase-like_dom_sf"/>
</dbReference>
<evidence type="ECO:0000256" key="7">
    <source>
        <dbReference type="ARBA" id="ARBA00022679"/>
    </source>
</evidence>
<dbReference type="SMART" id="SM01342">
    <property type="entry name" value="TAN"/>
    <property type="match status" value="1"/>
</dbReference>
<dbReference type="SMART" id="SM01343">
    <property type="entry name" value="FATC"/>
    <property type="match status" value="1"/>
</dbReference>
<dbReference type="SUPFAM" id="SSF56112">
    <property type="entry name" value="Protein kinase-like (PK-like)"/>
    <property type="match status" value="1"/>
</dbReference>
<evidence type="ECO:0000256" key="13">
    <source>
        <dbReference type="ARBA" id="ARBA00023242"/>
    </source>
</evidence>
<evidence type="ECO:0000256" key="15">
    <source>
        <dbReference type="ARBA" id="ARBA00048679"/>
    </source>
</evidence>
<reference evidence="20 21" key="1">
    <citation type="submission" date="2015-10" db="EMBL/GenBank/DDBJ databases">
        <title>Draft genomes sequences of Candida glabrata isolates 1A, 1B, 2A, 2B, 3A and 3B.</title>
        <authorList>
            <person name="Haavelsrud O.E."/>
            <person name="Gaustad P."/>
        </authorList>
    </citation>
    <scope>NUCLEOTIDE SEQUENCE [LARGE SCALE GENOMIC DNA]</scope>
    <source>
        <strain evidence="20">910700640</strain>
    </source>
</reference>
<dbReference type="Gene3D" id="3.30.1010.10">
    <property type="entry name" value="Phosphatidylinositol 3-kinase Catalytic Subunit, Chain A, domain 4"/>
    <property type="match status" value="1"/>
</dbReference>
<dbReference type="InterPro" id="IPR003152">
    <property type="entry name" value="FATC_dom"/>
</dbReference>
<dbReference type="GO" id="GO:0035556">
    <property type="term" value="P:intracellular signal transduction"/>
    <property type="evidence" value="ECO:0007669"/>
    <property type="project" value="UniProtKB-ARBA"/>
</dbReference>
<keyword evidence="16" id="KW-0158">Chromosome</keyword>
<comment type="catalytic activity">
    <reaction evidence="15">
        <text>L-seryl-[protein] + ATP = O-phospho-L-seryl-[protein] + ADP + H(+)</text>
        <dbReference type="Rhea" id="RHEA:17989"/>
        <dbReference type="Rhea" id="RHEA-COMP:9863"/>
        <dbReference type="Rhea" id="RHEA-COMP:11604"/>
        <dbReference type="ChEBI" id="CHEBI:15378"/>
        <dbReference type="ChEBI" id="CHEBI:29999"/>
        <dbReference type="ChEBI" id="CHEBI:30616"/>
        <dbReference type="ChEBI" id="CHEBI:83421"/>
        <dbReference type="ChEBI" id="CHEBI:456216"/>
        <dbReference type="EC" id="2.7.11.1"/>
    </reaction>
</comment>
<dbReference type="PROSITE" id="PS51190">
    <property type="entry name" value="FATC"/>
    <property type="match status" value="1"/>
</dbReference>
<evidence type="ECO:0000313" key="21">
    <source>
        <dbReference type="Proteomes" id="UP000054886"/>
    </source>
</evidence>
<dbReference type="InterPro" id="IPR018936">
    <property type="entry name" value="PI3/4_kinase_CS"/>
</dbReference>
<comment type="similarity">
    <text evidence="3 16">Belongs to the PI3/PI4-kinase family. ATM subfamily.</text>
</comment>
<dbReference type="InterPro" id="IPR044107">
    <property type="entry name" value="PIKKc_ATM"/>
</dbReference>
<evidence type="ECO:0000256" key="9">
    <source>
        <dbReference type="ARBA" id="ARBA00022763"/>
    </source>
</evidence>
<keyword evidence="16" id="KW-0156">Chromatin regulator</keyword>
<comment type="catalytic activity">
    <reaction evidence="14 16">
        <text>L-threonyl-[protein] + ATP = O-phospho-L-threonyl-[protein] + ADP + H(+)</text>
        <dbReference type="Rhea" id="RHEA:46608"/>
        <dbReference type="Rhea" id="RHEA-COMP:11060"/>
        <dbReference type="Rhea" id="RHEA-COMP:11605"/>
        <dbReference type="ChEBI" id="CHEBI:15378"/>
        <dbReference type="ChEBI" id="CHEBI:30013"/>
        <dbReference type="ChEBI" id="CHEBI:30616"/>
        <dbReference type="ChEBI" id="CHEBI:61977"/>
        <dbReference type="ChEBI" id="CHEBI:456216"/>
        <dbReference type="EC" id="2.7.11.1"/>
    </reaction>
</comment>
<protein>
    <recommendedName>
        <fullName evidence="5 16">Serine/threonine-protein kinase Tel1</fullName>
        <ecNumber evidence="4 16">2.7.11.1</ecNumber>
    </recommendedName>
</protein>
<dbReference type="InterPro" id="IPR036940">
    <property type="entry name" value="PI3/4_kinase_cat_sf"/>
</dbReference>
<evidence type="ECO:0000256" key="1">
    <source>
        <dbReference type="ARBA" id="ARBA00004123"/>
    </source>
</evidence>
<dbReference type="InterPro" id="IPR000403">
    <property type="entry name" value="PI3/4_kinase_cat_dom"/>
</dbReference>
<evidence type="ECO:0000313" key="20">
    <source>
        <dbReference type="EMBL" id="KTA96652.1"/>
    </source>
</evidence>
<name>A0A0W0CB40_CANGB</name>
<dbReference type="GO" id="GO:0106310">
    <property type="term" value="F:protein serine kinase activity"/>
    <property type="evidence" value="ECO:0007669"/>
    <property type="project" value="RHEA"/>
</dbReference>
<dbReference type="PANTHER" id="PTHR37079:SF4">
    <property type="entry name" value="SERINE_THREONINE-PROTEIN KINASE ATM"/>
    <property type="match status" value="1"/>
</dbReference>
<evidence type="ECO:0000259" key="17">
    <source>
        <dbReference type="PROSITE" id="PS50290"/>
    </source>
</evidence>
<evidence type="ECO:0000256" key="4">
    <source>
        <dbReference type="ARBA" id="ARBA00012513"/>
    </source>
</evidence>
<dbReference type="GO" id="GO:0006281">
    <property type="term" value="P:DNA repair"/>
    <property type="evidence" value="ECO:0007669"/>
    <property type="project" value="InterPro"/>
</dbReference>
<dbReference type="PANTHER" id="PTHR37079">
    <property type="entry name" value="SERINE/THREONINE-PROTEIN KINASE ATM"/>
    <property type="match status" value="1"/>
</dbReference>
<dbReference type="VEuPathDB" id="FungiDB:CAGL0H04609g"/>
<dbReference type="GO" id="GO:0000781">
    <property type="term" value="C:chromosome, telomeric region"/>
    <property type="evidence" value="ECO:0007669"/>
    <property type="project" value="UniProtKB-SubCell"/>
</dbReference>
<gene>
    <name evidence="20" type="ORF">AO440_002087</name>
</gene>
<dbReference type="GO" id="GO:0006325">
    <property type="term" value="P:chromatin organization"/>
    <property type="evidence" value="ECO:0007669"/>
    <property type="project" value="UniProtKB-KW"/>
</dbReference>
<dbReference type="VEuPathDB" id="FungiDB:GVI51_H04433"/>
<dbReference type="InterPro" id="IPR014009">
    <property type="entry name" value="PIK_FAT"/>
</dbReference>
<evidence type="ECO:0000256" key="10">
    <source>
        <dbReference type="ARBA" id="ARBA00022777"/>
    </source>
</evidence>
<dbReference type="GO" id="GO:0005634">
    <property type="term" value="C:nucleus"/>
    <property type="evidence" value="ECO:0007669"/>
    <property type="project" value="UniProtKB-SubCell"/>
</dbReference>
<evidence type="ECO:0000256" key="14">
    <source>
        <dbReference type="ARBA" id="ARBA00047899"/>
    </source>
</evidence>
<dbReference type="PROSITE" id="PS00916">
    <property type="entry name" value="PI3_4_KINASE_2"/>
    <property type="match status" value="1"/>
</dbReference>
<organism evidence="20 21">
    <name type="scientific">Candida glabrata</name>
    <name type="common">Yeast</name>
    <name type="synonym">Torulopsis glabrata</name>
    <dbReference type="NCBI Taxonomy" id="5478"/>
    <lineage>
        <taxon>Eukaryota</taxon>
        <taxon>Fungi</taxon>
        <taxon>Dikarya</taxon>
        <taxon>Ascomycota</taxon>
        <taxon>Saccharomycotina</taxon>
        <taxon>Saccharomycetes</taxon>
        <taxon>Saccharomycetales</taxon>
        <taxon>Saccharomycetaceae</taxon>
        <taxon>Nakaseomyces</taxon>
    </lineage>
</organism>
<dbReference type="Pfam" id="PF02260">
    <property type="entry name" value="FATC"/>
    <property type="match status" value="1"/>
</dbReference>
<keyword evidence="7 16" id="KW-0808">Transferase</keyword>
<evidence type="ECO:0000259" key="18">
    <source>
        <dbReference type="PROSITE" id="PS51189"/>
    </source>
</evidence>
<evidence type="ECO:0000256" key="5">
    <source>
        <dbReference type="ARBA" id="ARBA00014619"/>
    </source>
</evidence>
<dbReference type="SMART" id="SM00146">
    <property type="entry name" value="PI3Kc"/>
    <property type="match status" value="1"/>
</dbReference>
<keyword evidence="8 16" id="KW-0547">Nucleotide-binding</keyword>
<evidence type="ECO:0000259" key="19">
    <source>
        <dbReference type="PROSITE" id="PS51190"/>
    </source>
</evidence>
<dbReference type="GO" id="GO:0005524">
    <property type="term" value="F:ATP binding"/>
    <property type="evidence" value="ECO:0007669"/>
    <property type="project" value="UniProtKB-KW"/>
</dbReference>
<dbReference type="EC" id="2.7.11.1" evidence="4 16"/>
<dbReference type="EMBL" id="LLZZ01000170">
    <property type="protein sequence ID" value="KTA96652.1"/>
    <property type="molecule type" value="Genomic_DNA"/>
</dbReference>
<keyword evidence="12 16" id="KW-0779">Telomere</keyword>
<feature type="domain" description="FATC" evidence="19">
    <location>
        <begin position="2731"/>
        <end position="2763"/>
    </location>
</feature>
<dbReference type="PROSITE" id="PS50290">
    <property type="entry name" value="PI3_4_KINASE_3"/>
    <property type="match status" value="1"/>
</dbReference>
<comment type="caution">
    <text evidence="20">The sequence shown here is derived from an EMBL/GenBank/DDBJ whole genome shotgun (WGS) entry which is preliminary data.</text>
</comment>
<dbReference type="InterPro" id="IPR021668">
    <property type="entry name" value="TAN"/>
</dbReference>
<accession>A0A0W0CB40</accession>
<sequence>MENYQIRTLQDQLTSSKLRDRNAGLQELQSILKDNPGCIANEQINGLLNTLLSLLENEAGKYIDSIEDDTDSRQRKENISISRFSNITYTLRLFIETVIEKFKLSHLKLTISAVKDLFYNDARLIVPVINDVTYCILAIVKSEIFGNKIGPSQWLDVAEYTLWLIKITSSNRSNIRALTNSLDTFYVLLIKGSISLSKVAKEALVIITNLIVFEKGETATTNVLLSISSNLVARLHCQHYYDTTSLIIECWKLYTRIGKTNNFNLLNDISKIDIFGGGLLQNQIPIMPGQEIMGSRISHSVVLSTLQDYIPMKVKEMLGVDHSLTIGIYDDLNNSNMDLTYNTFAKTHCKDLAWLRLFGLYDTLCLYYRLSNQERENNATQILKKIKYEGSLQSNLNQCNSLLDYSQSLLESDDPLIQLLGCKLFFLLNLDHPIACNTELIDRLCINTNNISLTSWHLACIFTNISYGLWNFDETLYLKVLKYITPLLSTSEVNIMACLIFNKLLHSLTREPIDELSSLVNSIIASPDSVLPIEISSVTCEAWKHIFVFAINNLKVDNSLLLDSFSKWINHNITQTIHIEHLKLIFEFFLWSLDVVVGSTSHNKQHNTYNLLNLKTSDSALAIWYFYENQRKFLTQTIQTSSQASVNTKSMVCPITSTNIKIRWLLNIIDNYFTTSKNHSLKYTFAISLIYFINFIEKSGKVYTYLNQELNQRLNSILIELDFLSFDKWEEGKQFIEIICNQETFFNRLHNDVVFKDNILLSLINLFEKEYSHFLNADNGSNAKTGNDIYLNQRSILRFRTDIKLMTQFFTCVDSNVPGKIGIYLDRLLLYSMGPNESLVLDELLSWVTNPSNNQYYEVHSLEKLCQFLAKSLLNSKYQLSDFSMIRLGLFLTSTIELWVNVKYNILNSDCNDFLIWITNNLVQNNFGETGTFVVLIRLFISVLKHNSTVNSSCAIKTQDLYSMLIFCMRNVAYSTLGNIVDELKAYMSKKSHKNRKTILDDLVELFEPMPESVEKAASSCFVLFGLLDCNDTNFVYTLDIFSNYGNIPHISFFLKKAVKNYVNNYYQGNKIQLLNVHILEVIRQWTKRNDTDRQLYFNSVIGSLFGFGSIQEFERQYNREICALIFSRSDSESLERNFFSDRNTSKCEMLRRSLYLLIPLSYYDNGVGDMVFNKLKDSFRGQLESVLSSNFIIVMRYALKLCDCSDYTSVLNEMQRPNQSSSLLELFMDSEMKNAINRMNIYITVHSVIKIFKNCGKSRQTLLLDLRTLILWIISDIQKSESSWEQNNYLRQLQLLVFLYEDTFLQSVLHIELMNWLSYLLKIENIEADVFLLLNCLLSLIKPNSLDKPDSLTLFFLNVLHFYVRNKECLKIGDEDMNMLSNNLSTVNSIALKLLTNGQVTDLIYNQVGDLTSQMYFAEEVELFALLMTFAPPMPDYVSHKMNKKFIEYVYKSNNLIDIDNFSLWFSDYSTQYSSLILELEENSSFCEKDGFGIDDMEIVYDFSDSAVSAMYSVLFRSLISIKPTIGFKSFALSNIICHLISINILKDKDLLSKFLRATKMKIAFSAKEIDETIIEHFGKSNCGCVISEHYLESEFFDTNIPYKDWLVKLCMFFISQISLNSKEIQWFIPLCYESIDFCEQNVCIFFLAAFSFDHRRMSSTWKHIFSRLNDLTMASDCLAKLTLLLSFIRLIRSGALQGRKEYSNLYQKIEFKGVIDAALKIKDSKFALQLFEEAYMCENGDYDVALLTSIYEQLDDVDMLYALPTPISLNGFIKNANRLSPHSLKALQLNGAYFDANFNHLVDNGSHQLVNTLTGMGFNALADTADLRTSCDNAADAYLRCLQLDKWDLPKPKAIDCKIVSFYNTAYDLRNTNIEFVDLLQNAEIQLYKAKANFSSKLEWFETIREYVKTKRAIISLKTDTDISRFKIDHVINPDRYLENALISDIKINWQFRYLMLKIYVEREKFANEAMKCIPILELIHQTELSVDFHIQQTSLSRILSMEAAMKRFHIADTNLVEQLSRHVSYVTALALREFGETKAPLTILSKLLSDKSYKLNYNTFVSDDEVRAQLIWDSYQAKVKSGIQIFENDVEHWDVSINNIRSAPDTIYKVANFLNLEISRLNGSDQLKEKQKSYRRTRQELKDIESVVKSSNLSNEELLVGQKHYHNLKTHMENDRLAIENICLTRKKLIKRALDYYVQILILTNNYDYDVLDRFCGLWFENDDDDDINTDLTSKLSQIPTWKFLPWVNQFTSKLSLLKSKFQKQLWYIMKRLLYKLPFETGYAVINLQLYEKYSDKLDEKISEKIKAANLIFDQFQNSQISVKEGEYLRTIQEFCYATLEIAELKVKGKNAQVSLETLNIGRYWITELPKKNLPLPTVTRTINSSQYTLDSSRNIVKVIGNITITSTGLSLPKVMTLLLSDGSRHKVVIKYGSDDLRQDAIMEQVFQQVNKIFGKDVEMRRSDLHMRTYNVVPLGPKAGLIEFVNNSLSLHSILTDIHKDDNYSWLEARRSMKDVQSKSDKERILTYLDITKKISPKFRNFFFNSFIDANGWICAKRKYTKGVATSSMVGYILGLGDRHLNNILIDTTTGEPIHIDLGIAFDQGRLLKIPELVPFRLTRDIIDGFGITGVEGIFRRTCEQVLNVLSRDSEKVMCVLNILKWDPLYSWAVSPFKKHKYMYDDNLEGHMTTATNNSKVIERKLTPKLDSDENQQSYRALKGVQEKLDRNGLTIEATVEKLIQEAVDESNLALIFNGWSPFY</sequence>
<evidence type="ECO:0000256" key="12">
    <source>
        <dbReference type="ARBA" id="ARBA00022895"/>
    </source>
</evidence>
<dbReference type="PROSITE" id="PS00915">
    <property type="entry name" value="PI3_4_KINASE_1"/>
    <property type="match status" value="1"/>
</dbReference>